<name>A0A1M7DI21_9FLAO</name>
<dbReference type="AlphaFoldDB" id="A0A1M7DI21"/>
<sequence length="157" mass="18319">MAVWQHVFYLAEKGSLADLSATNEFIDGKHFNEASHWKYSNKSRNLFFEIDGILKKNKLWSDKIDLYGIQDSNCLEVVFDNIDNITSASFRIDFRHSYESVLRELIVFCILKGLVIINGQNLENLILDFKRIDIIIKSSSQWNSYHNLIRESIGERI</sequence>
<dbReference type="Proteomes" id="UP000184364">
    <property type="component" value="Unassembled WGS sequence"/>
</dbReference>
<proteinExistence type="predicted"/>
<protein>
    <submittedName>
        <fullName evidence="1">Uncharacterized protein</fullName>
    </submittedName>
</protein>
<dbReference type="OrthoDB" id="982601at2"/>
<gene>
    <name evidence="1" type="ORF">SAMN05444267_10252</name>
</gene>
<organism evidence="1 2">
    <name type="scientific">Chryseobacterium polytrichastri</name>
    <dbReference type="NCBI Taxonomy" id="1302687"/>
    <lineage>
        <taxon>Bacteria</taxon>
        <taxon>Pseudomonadati</taxon>
        <taxon>Bacteroidota</taxon>
        <taxon>Flavobacteriia</taxon>
        <taxon>Flavobacteriales</taxon>
        <taxon>Weeksellaceae</taxon>
        <taxon>Chryseobacterium group</taxon>
        <taxon>Chryseobacterium</taxon>
    </lineage>
</organism>
<dbReference type="EMBL" id="FRAV01000025">
    <property type="protein sequence ID" value="SHL79013.1"/>
    <property type="molecule type" value="Genomic_DNA"/>
</dbReference>
<keyword evidence="2" id="KW-1185">Reference proteome</keyword>
<dbReference type="RefSeq" id="WP_073294318.1">
    <property type="nucleotide sequence ID" value="NZ_FRAV01000025.1"/>
</dbReference>
<reference evidence="2" key="1">
    <citation type="submission" date="2016-11" db="EMBL/GenBank/DDBJ databases">
        <authorList>
            <person name="Varghese N."/>
            <person name="Submissions S."/>
        </authorList>
    </citation>
    <scope>NUCLEOTIDE SEQUENCE [LARGE SCALE GENOMIC DNA]</scope>
    <source>
        <strain evidence="2">DSM 26899</strain>
    </source>
</reference>
<evidence type="ECO:0000313" key="2">
    <source>
        <dbReference type="Proteomes" id="UP000184364"/>
    </source>
</evidence>
<evidence type="ECO:0000313" key="1">
    <source>
        <dbReference type="EMBL" id="SHL79013.1"/>
    </source>
</evidence>
<accession>A0A1M7DI21</accession>